<dbReference type="EMBL" id="SWBM01000006">
    <property type="protein sequence ID" value="TKC15044.1"/>
    <property type="molecule type" value="Genomic_DNA"/>
</dbReference>
<accession>A0A4U1CZ41</accession>
<comment type="caution">
    <text evidence="1">The sequence shown here is derived from an EMBL/GenBank/DDBJ whole genome shotgun (WGS) entry which is preliminary data.</text>
</comment>
<protein>
    <submittedName>
        <fullName evidence="1">Uncharacterized protein</fullName>
    </submittedName>
</protein>
<dbReference type="Proteomes" id="UP000307756">
    <property type="component" value="Unassembled WGS sequence"/>
</dbReference>
<gene>
    <name evidence="1" type="ORF">FA727_19300</name>
</gene>
<dbReference type="AlphaFoldDB" id="A0A4U1CZ41"/>
<evidence type="ECO:0000313" key="2">
    <source>
        <dbReference type="Proteomes" id="UP000307756"/>
    </source>
</evidence>
<dbReference type="OrthoDB" id="9884951at2"/>
<dbReference type="RefSeq" id="WP_136833179.1">
    <property type="nucleotide sequence ID" value="NZ_SWBM01000006.1"/>
</dbReference>
<evidence type="ECO:0000313" key="1">
    <source>
        <dbReference type="EMBL" id="TKC15044.1"/>
    </source>
</evidence>
<keyword evidence="2" id="KW-1185">Reference proteome</keyword>
<sequence>MTLVKFDETVVTVIGREKDHFTVLTREREVKRIPATNILAVSDVDVKKTLKEVSSHKVVYLPEYRKLKKYKCD</sequence>
<proteinExistence type="predicted"/>
<organism evidence="1 2">
    <name type="scientific">Robertmurraya kyonggiensis</name>
    <dbReference type="NCBI Taxonomy" id="1037680"/>
    <lineage>
        <taxon>Bacteria</taxon>
        <taxon>Bacillati</taxon>
        <taxon>Bacillota</taxon>
        <taxon>Bacilli</taxon>
        <taxon>Bacillales</taxon>
        <taxon>Bacillaceae</taxon>
        <taxon>Robertmurraya</taxon>
    </lineage>
</organism>
<name>A0A4U1CZ41_9BACI</name>
<reference evidence="1 2" key="1">
    <citation type="journal article" date="2011" name="J. Microbiol.">
        <title>Bacillus kyonggiensis sp. nov., isolated from soil of a lettuce field.</title>
        <authorList>
            <person name="Dong K."/>
            <person name="Lee S."/>
        </authorList>
    </citation>
    <scope>NUCLEOTIDE SEQUENCE [LARGE SCALE GENOMIC DNA]</scope>
    <source>
        <strain evidence="1 2">NB22</strain>
    </source>
</reference>